<keyword evidence="3 9" id="KW-0808">Transferase</keyword>
<dbReference type="PANTHER" id="PTHR10631:SF3">
    <property type="entry name" value="TRNA (GUANINE(26)-N(2))-DIMETHYLTRANSFERASE"/>
    <property type="match status" value="1"/>
</dbReference>
<proteinExistence type="inferred from homology"/>
<dbReference type="CDD" id="cd02440">
    <property type="entry name" value="AdoMet_MTases"/>
    <property type="match status" value="1"/>
</dbReference>
<evidence type="ECO:0000313" key="12">
    <source>
        <dbReference type="Proteomes" id="UP000612055"/>
    </source>
</evidence>
<sequence>MSGTDTNGAAGAAAGAGGSADAGPAIPPGYKVLQEGQAKILQKGNEVFYNEAQVTNRDLSIAALRLFLRKREGEIKSGALKKGGRKERAAAAAAAAAAAGGEEKAAEAPKAEGAEAAAAAGDAAGAGDKPSGGDKGEGSAPEKGAAGGGKGEGGKGGGGKGGGGKGGGGKGGGGKGGGGKGGGGKGGAPASPRLLEGLAASGLRSIRYALEVPELGSIDANDLDPGAAAAMRRNIALNGGAAAAKIRTLCSDARLTMMQNPGAYDVVDLDPYGTPASLLDTAIQAVSEGGLLMVTATDMANLCGNNSTNCWSNYGCYPVHRPYCHEMALRIVLACLETHAARYKRRIVPLLSLSVDFYVRLFVRVYTAPNEVKEAPQRLSYLWQSSGCDAFWLQPVGQCKAQGNSKKFMPGAGPGVPSERCPETGSGYIMGGPIWNGPLHDADFAREVLEEIDSKGTKVYAQAVKIRGYLLSVVAELPDAPLYYNLHDMCKAVRATAPKTDQFRSALVNAGYRVSGSHCCPLAIKTDAPPGVVWDVVRCWVRRSGPSAAAMKDPDSYAARLLAKEPTLEANFSVVASAMARTKQDKAPRFVHNPAYWGPKARHGRPDQTRPQAEGDGSAAGPSGRGGGGGGGGRGRGGKGKNRGGRGRGASGDGGAAAEGEAEAKPAAEGAEGAGAMETDGGAPAGEAAAAAPEAAGGDAAGGAQAGGGEGAAAAGGDGEPPSKRQKA</sequence>
<evidence type="ECO:0000256" key="8">
    <source>
        <dbReference type="ARBA" id="ARBA00051897"/>
    </source>
</evidence>
<keyword evidence="4 9" id="KW-0949">S-adenosyl-L-methionine</keyword>
<dbReference type="GO" id="GO:0000049">
    <property type="term" value="F:tRNA binding"/>
    <property type="evidence" value="ECO:0007669"/>
    <property type="project" value="UniProtKB-UniRule"/>
</dbReference>
<dbReference type="GO" id="GO:0160104">
    <property type="term" value="F:tRNA (guanine(26)-N2)-dimethyltransferase activity"/>
    <property type="evidence" value="ECO:0007669"/>
    <property type="project" value="UniProtKB-EC"/>
</dbReference>
<dbReference type="InterPro" id="IPR029063">
    <property type="entry name" value="SAM-dependent_MTases_sf"/>
</dbReference>
<dbReference type="GO" id="GO:0005634">
    <property type="term" value="C:nucleus"/>
    <property type="evidence" value="ECO:0007669"/>
    <property type="project" value="TreeGrafter"/>
</dbReference>
<dbReference type="InterPro" id="IPR002905">
    <property type="entry name" value="Trm1"/>
</dbReference>
<feature type="compositionally biased region" description="Basic and acidic residues" evidence="10">
    <location>
        <begin position="104"/>
        <end position="113"/>
    </location>
</feature>
<feature type="compositionally biased region" description="Gly residues" evidence="10">
    <location>
        <begin position="623"/>
        <end position="635"/>
    </location>
</feature>
<comment type="similarity">
    <text evidence="9">Belongs to the class I-like SAM-binding methyltransferase superfamily. Trm1 family.</text>
</comment>
<dbReference type="EC" id="2.1.1.216" evidence="7"/>
<feature type="compositionally biased region" description="Low complexity" evidence="10">
    <location>
        <begin position="114"/>
        <end position="129"/>
    </location>
</feature>
<dbReference type="EMBL" id="JAEHOE010000101">
    <property type="protein sequence ID" value="KAG2487113.1"/>
    <property type="molecule type" value="Genomic_DNA"/>
</dbReference>
<evidence type="ECO:0000256" key="9">
    <source>
        <dbReference type="PROSITE-ProRule" id="PRU00958"/>
    </source>
</evidence>
<dbReference type="PROSITE" id="PS51626">
    <property type="entry name" value="SAM_MT_TRM1"/>
    <property type="match status" value="1"/>
</dbReference>
<keyword evidence="2 9" id="KW-0489">Methyltransferase</keyword>
<evidence type="ECO:0000256" key="3">
    <source>
        <dbReference type="ARBA" id="ARBA00022679"/>
    </source>
</evidence>
<dbReference type="PANTHER" id="PTHR10631">
    <property type="entry name" value="N 2 ,N 2 -DIMETHYLGUANOSINE TRNA METHYLTRANSFERASE"/>
    <property type="match status" value="1"/>
</dbReference>
<dbReference type="Pfam" id="PF02005">
    <property type="entry name" value="TRM"/>
    <property type="match status" value="1"/>
</dbReference>
<evidence type="ECO:0000256" key="6">
    <source>
        <dbReference type="ARBA" id="ARBA00022884"/>
    </source>
</evidence>
<name>A0A835XN41_9CHLO</name>
<evidence type="ECO:0000313" key="11">
    <source>
        <dbReference type="EMBL" id="KAG2487113.1"/>
    </source>
</evidence>
<dbReference type="Proteomes" id="UP000612055">
    <property type="component" value="Unassembled WGS sequence"/>
</dbReference>
<evidence type="ECO:0000256" key="2">
    <source>
        <dbReference type="ARBA" id="ARBA00022603"/>
    </source>
</evidence>
<evidence type="ECO:0000256" key="5">
    <source>
        <dbReference type="ARBA" id="ARBA00022694"/>
    </source>
</evidence>
<evidence type="ECO:0000256" key="1">
    <source>
        <dbReference type="ARBA" id="ARBA00022555"/>
    </source>
</evidence>
<dbReference type="AlphaFoldDB" id="A0A835XN41"/>
<gene>
    <name evidence="11" type="ORF">HYH03_014226</name>
</gene>
<protein>
    <recommendedName>
        <fullName evidence="7">tRNA (guanine(26)-N(2))-dimethyltransferase</fullName>
        <ecNumber evidence="7">2.1.1.216</ecNumber>
    </recommendedName>
</protein>
<feature type="compositionally biased region" description="Low complexity" evidence="10">
    <location>
        <begin position="665"/>
        <end position="698"/>
    </location>
</feature>
<organism evidence="11 12">
    <name type="scientific">Edaphochlamys debaryana</name>
    <dbReference type="NCBI Taxonomy" id="47281"/>
    <lineage>
        <taxon>Eukaryota</taxon>
        <taxon>Viridiplantae</taxon>
        <taxon>Chlorophyta</taxon>
        <taxon>core chlorophytes</taxon>
        <taxon>Chlorophyceae</taxon>
        <taxon>CS clade</taxon>
        <taxon>Chlamydomonadales</taxon>
        <taxon>Chlamydomonadales incertae sedis</taxon>
        <taxon>Edaphochlamys</taxon>
    </lineage>
</organism>
<dbReference type="InterPro" id="IPR042296">
    <property type="entry name" value="tRNA_met_Trm1_C"/>
</dbReference>
<dbReference type="Gene3D" id="3.30.56.70">
    <property type="entry name" value="N2,N2-dimethylguanosine tRNA methyltransferase, C-terminal domain"/>
    <property type="match status" value="1"/>
</dbReference>
<accession>A0A835XN41</accession>
<dbReference type="FunFam" id="3.30.56.70:FF:000001">
    <property type="entry name" value="tRNA (guanine(26)-N(2))-dimethyltransferase"/>
    <property type="match status" value="1"/>
</dbReference>
<comment type="catalytic activity">
    <reaction evidence="8">
        <text>guanosine(26) in tRNA + 2 S-adenosyl-L-methionine = N(2)-dimethylguanosine(26) in tRNA + 2 S-adenosyl-L-homocysteine + 2 H(+)</text>
        <dbReference type="Rhea" id="RHEA:43140"/>
        <dbReference type="Rhea" id="RHEA-COMP:10359"/>
        <dbReference type="Rhea" id="RHEA-COMP:10360"/>
        <dbReference type="ChEBI" id="CHEBI:15378"/>
        <dbReference type="ChEBI" id="CHEBI:57856"/>
        <dbReference type="ChEBI" id="CHEBI:59789"/>
        <dbReference type="ChEBI" id="CHEBI:74269"/>
        <dbReference type="ChEBI" id="CHEBI:74513"/>
        <dbReference type="EC" id="2.1.1.216"/>
    </reaction>
</comment>
<feature type="region of interest" description="Disordered" evidence="10">
    <location>
        <begin position="1"/>
        <end position="28"/>
    </location>
</feature>
<dbReference type="GO" id="GO:0002940">
    <property type="term" value="P:tRNA N2-guanine methylation"/>
    <property type="evidence" value="ECO:0007669"/>
    <property type="project" value="TreeGrafter"/>
</dbReference>
<evidence type="ECO:0000256" key="4">
    <source>
        <dbReference type="ARBA" id="ARBA00022691"/>
    </source>
</evidence>
<evidence type="ECO:0000256" key="7">
    <source>
        <dbReference type="ARBA" id="ARBA00039099"/>
    </source>
</evidence>
<dbReference type="NCBIfam" id="TIGR00308">
    <property type="entry name" value="TRM1"/>
    <property type="match status" value="1"/>
</dbReference>
<keyword evidence="1 9" id="KW-0820">tRNA-binding</keyword>
<feature type="compositionally biased region" description="Gly residues" evidence="10">
    <location>
        <begin position="145"/>
        <end position="187"/>
    </location>
</feature>
<feature type="compositionally biased region" description="Gly residues" evidence="10">
    <location>
        <begin position="647"/>
        <end position="657"/>
    </location>
</feature>
<keyword evidence="6 9" id="KW-0694">RNA-binding</keyword>
<feature type="region of interest" description="Disordered" evidence="10">
    <location>
        <begin position="104"/>
        <end position="189"/>
    </location>
</feature>
<reference evidence="11" key="1">
    <citation type="journal article" date="2020" name="bioRxiv">
        <title>Comparative genomics of Chlamydomonas.</title>
        <authorList>
            <person name="Craig R.J."/>
            <person name="Hasan A.R."/>
            <person name="Ness R.W."/>
            <person name="Keightley P.D."/>
        </authorList>
    </citation>
    <scope>NUCLEOTIDE SEQUENCE</scope>
    <source>
        <strain evidence="11">CCAP 11/70</strain>
    </source>
</reference>
<comment type="caution">
    <text evidence="11">The sequence shown here is derived from an EMBL/GenBank/DDBJ whole genome shotgun (WGS) entry which is preliminary data.</text>
</comment>
<evidence type="ECO:0000256" key="10">
    <source>
        <dbReference type="SAM" id="MobiDB-lite"/>
    </source>
</evidence>
<keyword evidence="12" id="KW-1185">Reference proteome</keyword>
<feature type="region of interest" description="Disordered" evidence="10">
    <location>
        <begin position="581"/>
        <end position="728"/>
    </location>
</feature>
<feature type="compositionally biased region" description="Gly residues" evidence="10">
    <location>
        <begin position="699"/>
        <end position="719"/>
    </location>
</feature>
<dbReference type="SUPFAM" id="SSF53335">
    <property type="entry name" value="S-adenosyl-L-methionine-dependent methyltransferases"/>
    <property type="match status" value="1"/>
</dbReference>
<dbReference type="OrthoDB" id="6349953at2759"/>
<keyword evidence="5 9" id="KW-0819">tRNA processing</keyword>
<dbReference type="Gene3D" id="3.40.50.150">
    <property type="entry name" value="Vaccinia Virus protein VP39"/>
    <property type="match status" value="1"/>
</dbReference>
<dbReference type="FunFam" id="3.40.50.150:FF:000051">
    <property type="entry name" value="tRNA (guanine(26)-N(2))-dimethyltransferase"/>
    <property type="match status" value="1"/>
</dbReference>
<feature type="compositionally biased region" description="Basic residues" evidence="10">
    <location>
        <begin position="636"/>
        <end position="646"/>
    </location>
</feature>